<proteinExistence type="predicted"/>
<protein>
    <recommendedName>
        <fullName evidence="4">DUF192 domain-containing protein</fullName>
    </recommendedName>
</protein>
<gene>
    <name evidence="2" type="ORF">C484_11111</name>
</gene>
<accession>M0A056</accession>
<comment type="caution">
    <text evidence="2">The sequence shown here is derived from an EMBL/GenBank/DDBJ whole genome shotgun (WGS) entry which is preliminary data.</text>
</comment>
<dbReference type="PANTHER" id="PTHR37953:SF1">
    <property type="entry name" value="UPF0127 PROTEIN MJ1496"/>
    <property type="match status" value="1"/>
</dbReference>
<evidence type="ECO:0000313" key="3">
    <source>
        <dbReference type="Proteomes" id="UP000011648"/>
    </source>
</evidence>
<dbReference type="EMBL" id="AOIL01000042">
    <property type="protein sequence ID" value="ELY90768.1"/>
    <property type="molecule type" value="Genomic_DNA"/>
</dbReference>
<evidence type="ECO:0008006" key="4">
    <source>
        <dbReference type="Google" id="ProtNLM"/>
    </source>
</evidence>
<feature type="region of interest" description="Disordered" evidence="1">
    <location>
        <begin position="30"/>
        <end position="90"/>
    </location>
</feature>
<dbReference type="Proteomes" id="UP000011648">
    <property type="component" value="Unassembled WGS sequence"/>
</dbReference>
<dbReference type="AlphaFoldDB" id="M0A056"/>
<feature type="compositionally biased region" description="Polar residues" evidence="1">
    <location>
        <begin position="59"/>
        <end position="71"/>
    </location>
</feature>
<organism evidence="2 3">
    <name type="scientific">Natrialba taiwanensis DSM 12281</name>
    <dbReference type="NCBI Taxonomy" id="1230458"/>
    <lineage>
        <taxon>Archaea</taxon>
        <taxon>Methanobacteriati</taxon>
        <taxon>Methanobacteriota</taxon>
        <taxon>Stenosarchaea group</taxon>
        <taxon>Halobacteria</taxon>
        <taxon>Halobacteriales</taxon>
        <taxon>Natrialbaceae</taxon>
        <taxon>Natrialba</taxon>
    </lineage>
</organism>
<dbReference type="InterPro" id="IPR038695">
    <property type="entry name" value="Saro_0823-like_sf"/>
</dbReference>
<dbReference type="InterPro" id="IPR003795">
    <property type="entry name" value="DUF192"/>
</dbReference>
<reference evidence="2 3" key="1">
    <citation type="journal article" date="2014" name="PLoS Genet.">
        <title>Phylogenetically driven sequencing of extremely halophilic archaea reveals strategies for static and dynamic osmo-response.</title>
        <authorList>
            <person name="Becker E.A."/>
            <person name="Seitzer P.M."/>
            <person name="Tritt A."/>
            <person name="Larsen D."/>
            <person name="Krusor M."/>
            <person name="Yao A.I."/>
            <person name="Wu D."/>
            <person name="Madern D."/>
            <person name="Eisen J.A."/>
            <person name="Darling A.E."/>
            <person name="Facciotti M.T."/>
        </authorList>
    </citation>
    <scope>NUCLEOTIDE SEQUENCE [LARGE SCALE GENOMIC DNA]</scope>
    <source>
        <strain evidence="2 3">DSM 12281</strain>
    </source>
</reference>
<sequence length="202" mass="21835">MPPPRSPTADRRTVLAGFATSLGSIGLVGCLNESTESNEDKEGDQNGQDDQESEDPAENASSNGDESSATVHSDYETTDVRVTTPDGDDVGEVTAAIADTPTLQRVGLSETEELPEDRGMLFVYEAVDDRTFIMPEMSFGIDIIFADEEGVITGIHHAPEPGPDEDGSEQTYPGRGQYVLEVGYEWTADRGVEEGDRLQFDL</sequence>
<dbReference type="Pfam" id="PF02643">
    <property type="entry name" value="DUF192"/>
    <property type="match status" value="1"/>
</dbReference>
<dbReference type="PROSITE" id="PS51257">
    <property type="entry name" value="PROKAR_LIPOPROTEIN"/>
    <property type="match status" value="1"/>
</dbReference>
<feature type="compositionally biased region" description="Acidic residues" evidence="1">
    <location>
        <begin position="45"/>
        <end position="57"/>
    </location>
</feature>
<name>M0A056_9EURY</name>
<evidence type="ECO:0000313" key="2">
    <source>
        <dbReference type="EMBL" id="ELY90768.1"/>
    </source>
</evidence>
<keyword evidence="3" id="KW-1185">Reference proteome</keyword>
<dbReference type="PATRIC" id="fig|1230458.4.peg.2229"/>
<evidence type="ECO:0000256" key="1">
    <source>
        <dbReference type="SAM" id="MobiDB-lite"/>
    </source>
</evidence>
<dbReference type="PANTHER" id="PTHR37953">
    <property type="entry name" value="UPF0127 PROTEIN MJ1496"/>
    <property type="match status" value="1"/>
</dbReference>
<dbReference type="OrthoDB" id="6763at2157"/>
<dbReference type="RefSeq" id="WP_006825973.1">
    <property type="nucleotide sequence ID" value="NZ_AOIL01000042.1"/>
</dbReference>
<dbReference type="Gene3D" id="2.60.120.1140">
    <property type="entry name" value="Protein of unknown function DUF192"/>
    <property type="match status" value="1"/>
</dbReference>